<sequence length="107" mass="11889">MAPKVKGLFKGFKYITQIFGNVVKEPVMEIGYPTDVRHVAHIGFDCDSAHAPSPDRLQAIEKMTVISSCTDSLCSEMAKTPKKKNKLIEVNVMSRSSSRTCFSTTFE</sequence>
<evidence type="ECO:0000313" key="2">
    <source>
        <dbReference type="EMBL" id="KAK8967968.1"/>
    </source>
</evidence>
<comment type="caution">
    <text evidence="2">The sequence shown here is derived from an EMBL/GenBank/DDBJ whole genome shotgun (WGS) entry which is preliminary data.</text>
</comment>
<evidence type="ECO:0000259" key="1">
    <source>
        <dbReference type="PROSITE" id="PS50108"/>
    </source>
</evidence>
<dbReference type="PROSITE" id="PS50108">
    <property type="entry name" value="CRIB"/>
    <property type="match status" value="1"/>
</dbReference>
<dbReference type="Pfam" id="PF00786">
    <property type="entry name" value="PBD"/>
    <property type="match status" value="1"/>
</dbReference>
<proteinExistence type="predicted"/>
<accession>A0ABR2MVJ3</accession>
<feature type="domain" description="CRIB" evidence="1">
    <location>
        <begin position="30"/>
        <end position="43"/>
    </location>
</feature>
<dbReference type="EMBL" id="JBBWWR010000004">
    <property type="protein sequence ID" value="KAK8967968.1"/>
    <property type="molecule type" value="Genomic_DNA"/>
</dbReference>
<keyword evidence="3" id="KW-1185">Reference proteome</keyword>
<dbReference type="Proteomes" id="UP001412067">
    <property type="component" value="Unassembled WGS sequence"/>
</dbReference>
<evidence type="ECO:0000313" key="3">
    <source>
        <dbReference type="Proteomes" id="UP001412067"/>
    </source>
</evidence>
<reference evidence="2 3" key="1">
    <citation type="journal article" date="2022" name="Nat. Plants">
        <title>Genomes of leafy and leafless Platanthera orchids illuminate the evolution of mycoheterotrophy.</title>
        <authorList>
            <person name="Li M.H."/>
            <person name="Liu K.W."/>
            <person name="Li Z."/>
            <person name="Lu H.C."/>
            <person name="Ye Q.L."/>
            <person name="Zhang D."/>
            <person name="Wang J.Y."/>
            <person name="Li Y.F."/>
            <person name="Zhong Z.M."/>
            <person name="Liu X."/>
            <person name="Yu X."/>
            <person name="Liu D.K."/>
            <person name="Tu X.D."/>
            <person name="Liu B."/>
            <person name="Hao Y."/>
            <person name="Liao X.Y."/>
            <person name="Jiang Y.T."/>
            <person name="Sun W.H."/>
            <person name="Chen J."/>
            <person name="Chen Y.Q."/>
            <person name="Ai Y."/>
            <person name="Zhai J.W."/>
            <person name="Wu S.S."/>
            <person name="Zhou Z."/>
            <person name="Hsiao Y.Y."/>
            <person name="Wu W.L."/>
            <person name="Chen Y.Y."/>
            <person name="Lin Y.F."/>
            <person name="Hsu J.L."/>
            <person name="Li C.Y."/>
            <person name="Wang Z.W."/>
            <person name="Zhao X."/>
            <person name="Zhong W.Y."/>
            <person name="Ma X.K."/>
            <person name="Ma L."/>
            <person name="Huang J."/>
            <person name="Chen G.Z."/>
            <person name="Huang M.Z."/>
            <person name="Huang L."/>
            <person name="Peng D.H."/>
            <person name="Luo Y.B."/>
            <person name="Zou S.Q."/>
            <person name="Chen S.P."/>
            <person name="Lan S."/>
            <person name="Tsai W.C."/>
            <person name="Van de Peer Y."/>
            <person name="Liu Z.J."/>
        </authorList>
    </citation>
    <scope>NUCLEOTIDE SEQUENCE [LARGE SCALE GENOMIC DNA]</scope>
    <source>
        <strain evidence="2">Lor288</strain>
    </source>
</reference>
<protein>
    <recommendedName>
        <fullName evidence="1">CRIB domain-containing protein</fullName>
    </recommendedName>
</protein>
<dbReference type="InterPro" id="IPR000095">
    <property type="entry name" value="CRIB_dom"/>
</dbReference>
<gene>
    <name evidence="2" type="ORF">KSP40_PGU009317</name>
</gene>
<name>A0ABR2MVJ3_9ASPA</name>
<organism evidence="2 3">
    <name type="scientific">Platanthera guangdongensis</name>
    <dbReference type="NCBI Taxonomy" id="2320717"/>
    <lineage>
        <taxon>Eukaryota</taxon>
        <taxon>Viridiplantae</taxon>
        <taxon>Streptophyta</taxon>
        <taxon>Embryophyta</taxon>
        <taxon>Tracheophyta</taxon>
        <taxon>Spermatophyta</taxon>
        <taxon>Magnoliopsida</taxon>
        <taxon>Liliopsida</taxon>
        <taxon>Asparagales</taxon>
        <taxon>Orchidaceae</taxon>
        <taxon>Orchidoideae</taxon>
        <taxon>Orchideae</taxon>
        <taxon>Orchidinae</taxon>
        <taxon>Platanthera</taxon>
    </lineage>
</organism>
<dbReference type="CDD" id="cd00132">
    <property type="entry name" value="CRIB"/>
    <property type="match status" value="1"/>
</dbReference>
<dbReference type="PANTHER" id="PTHR46325:SF20">
    <property type="entry name" value="CRIB DOMAIN-CONTAINING PROTEIN RIC10"/>
    <property type="match status" value="1"/>
</dbReference>
<dbReference type="PANTHER" id="PTHR46325">
    <property type="entry name" value="CRIB DOMAIN-CONTAINING PROTEIN RIC8"/>
    <property type="match status" value="1"/>
</dbReference>